<reference evidence="1 2" key="1">
    <citation type="submission" date="2018-06" db="EMBL/GenBank/DDBJ databases">
        <title>A transcriptomic atlas of mushroom development highlights an independent origin of complex multicellularity.</title>
        <authorList>
            <consortium name="DOE Joint Genome Institute"/>
            <person name="Krizsan K."/>
            <person name="Almasi E."/>
            <person name="Merenyi Z."/>
            <person name="Sahu N."/>
            <person name="Viragh M."/>
            <person name="Koszo T."/>
            <person name="Mondo S."/>
            <person name="Kiss B."/>
            <person name="Balint B."/>
            <person name="Kues U."/>
            <person name="Barry K."/>
            <person name="Hegedus J.C."/>
            <person name="Henrissat B."/>
            <person name="Johnson J."/>
            <person name="Lipzen A."/>
            <person name="Ohm R."/>
            <person name="Nagy I."/>
            <person name="Pangilinan J."/>
            <person name="Yan J."/>
            <person name="Xiong Y."/>
            <person name="Grigoriev I.V."/>
            <person name="Hibbett D.S."/>
            <person name="Nagy L.G."/>
        </authorList>
    </citation>
    <scope>NUCLEOTIDE SEQUENCE [LARGE SCALE GENOMIC DNA]</scope>
    <source>
        <strain evidence="1 2">SZMC22713</strain>
    </source>
</reference>
<dbReference type="AlphaFoldDB" id="A0A4Y7PUJ0"/>
<dbReference type="OrthoDB" id="128646at2759"/>
<dbReference type="VEuPathDB" id="FungiDB:BD410DRAFT_683929"/>
<accession>A0A4Y7PUJ0</accession>
<dbReference type="SUPFAM" id="SSF50630">
    <property type="entry name" value="Acid proteases"/>
    <property type="match status" value="1"/>
</dbReference>
<evidence type="ECO:0000313" key="1">
    <source>
        <dbReference type="EMBL" id="TDL18542.1"/>
    </source>
</evidence>
<feature type="non-terminal residue" evidence="1">
    <location>
        <position position="1"/>
    </location>
</feature>
<dbReference type="Gene3D" id="2.40.70.10">
    <property type="entry name" value="Acid Proteases"/>
    <property type="match status" value="1"/>
</dbReference>
<evidence type="ECO:0000313" key="2">
    <source>
        <dbReference type="Proteomes" id="UP000294933"/>
    </source>
</evidence>
<dbReference type="Proteomes" id="UP000294933">
    <property type="component" value="Unassembled WGS sequence"/>
</dbReference>
<sequence length="92" mass="9960">ALIDSGASDNFVSSFAVKNTPLDPLPSPITLRLLDGGITRAGSITHSFSTTLTFPKGEKRIIRFLVTDLHPSAPIVLGLSWLRTENPTIDWS</sequence>
<feature type="non-terminal residue" evidence="1">
    <location>
        <position position="92"/>
    </location>
</feature>
<dbReference type="InterPro" id="IPR021109">
    <property type="entry name" value="Peptidase_aspartic_dom_sf"/>
</dbReference>
<dbReference type="STRING" id="50990.A0A4Y7PUJ0"/>
<organism evidence="1 2">
    <name type="scientific">Rickenella mellea</name>
    <dbReference type="NCBI Taxonomy" id="50990"/>
    <lineage>
        <taxon>Eukaryota</taxon>
        <taxon>Fungi</taxon>
        <taxon>Dikarya</taxon>
        <taxon>Basidiomycota</taxon>
        <taxon>Agaricomycotina</taxon>
        <taxon>Agaricomycetes</taxon>
        <taxon>Hymenochaetales</taxon>
        <taxon>Rickenellaceae</taxon>
        <taxon>Rickenella</taxon>
    </lineage>
</organism>
<evidence type="ECO:0008006" key="3">
    <source>
        <dbReference type="Google" id="ProtNLM"/>
    </source>
</evidence>
<dbReference type="EMBL" id="ML170207">
    <property type="protein sequence ID" value="TDL18542.1"/>
    <property type="molecule type" value="Genomic_DNA"/>
</dbReference>
<gene>
    <name evidence="1" type="ORF">BD410DRAFT_683929</name>
</gene>
<proteinExistence type="predicted"/>
<name>A0A4Y7PUJ0_9AGAM</name>
<keyword evidence="2" id="KW-1185">Reference proteome</keyword>
<dbReference type="CDD" id="cd00303">
    <property type="entry name" value="retropepsin_like"/>
    <property type="match status" value="1"/>
</dbReference>
<protein>
    <recommendedName>
        <fullName evidence="3">Peptidase A2 domain-containing protein</fullName>
    </recommendedName>
</protein>